<evidence type="ECO:0000256" key="3">
    <source>
        <dbReference type="ARBA" id="ARBA00006006"/>
    </source>
</evidence>
<dbReference type="CDD" id="cd09596">
    <property type="entry name" value="M36"/>
    <property type="match status" value="1"/>
</dbReference>
<keyword evidence="11" id="KW-0865">Zymogen</keyword>
<feature type="compositionally biased region" description="Polar residues" evidence="12">
    <location>
        <begin position="302"/>
        <end position="311"/>
    </location>
</feature>
<evidence type="ECO:0000256" key="8">
    <source>
        <dbReference type="ARBA" id="ARBA00022801"/>
    </source>
</evidence>
<dbReference type="Pfam" id="PF02128">
    <property type="entry name" value="Peptidase_M36"/>
    <property type="match status" value="1"/>
</dbReference>
<feature type="compositionally biased region" description="Acidic residues" evidence="12">
    <location>
        <begin position="316"/>
        <end position="330"/>
    </location>
</feature>
<feature type="compositionally biased region" description="Basic and acidic residues" evidence="12">
    <location>
        <begin position="842"/>
        <end position="854"/>
    </location>
</feature>
<dbReference type="GO" id="GO:0006508">
    <property type="term" value="P:proteolysis"/>
    <property type="evidence" value="ECO:0007669"/>
    <property type="project" value="UniProtKB-KW"/>
</dbReference>
<keyword evidence="10" id="KW-0482">Metalloprotease</keyword>
<keyword evidence="6" id="KW-0479">Metal-binding</keyword>
<dbReference type="InterPro" id="IPR050371">
    <property type="entry name" value="Fungal_virulence_M36"/>
</dbReference>
<name>A0A259TVF5_9BACT</name>
<dbReference type="InterPro" id="IPR027268">
    <property type="entry name" value="Peptidase_M4/M1_CTD_sf"/>
</dbReference>
<proteinExistence type="inferred from homology"/>
<dbReference type="NCBIfam" id="TIGR04183">
    <property type="entry name" value="Por_Secre_tail"/>
    <property type="match status" value="1"/>
</dbReference>
<dbReference type="Gene3D" id="1.10.390.10">
    <property type="entry name" value="Neutral Protease Domain 2"/>
    <property type="match status" value="1"/>
</dbReference>
<evidence type="ECO:0000256" key="10">
    <source>
        <dbReference type="ARBA" id="ARBA00023049"/>
    </source>
</evidence>
<gene>
    <name evidence="15" type="ORF">BSZ36_01355</name>
</gene>
<comment type="subcellular location">
    <subcellularLocation>
        <location evidence="2">Secreted</location>
    </subcellularLocation>
</comment>
<evidence type="ECO:0000256" key="7">
    <source>
        <dbReference type="ARBA" id="ARBA00022729"/>
    </source>
</evidence>
<dbReference type="InParanoid" id="A0A259TVF5"/>
<dbReference type="Pfam" id="PF07504">
    <property type="entry name" value="FTP"/>
    <property type="match status" value="1"/>
</dbReference>
<keyword evidence="8" id="KW-0378">Hydrolase</keyword>
<dbReference type="Proteomes" id="UP000216446">
    <property type="component" value="Unassembled WGS sequence"/>
</dbReference>
<comment type="cofactor">
    <cofactor evidence="1">
        <name>Zn(2+)</name>
        <dbReference type="ChEBI" id="CHEBI:29105"/>
    </cofactor>
</comment>
<keyword evidence="9" id="KW-0862">Zinc</keyword>
<dbReference type="PANTHER" id="PTHR33478:SF1">
    <property type="entry name" value="EXTRACELLULAR METALLOPROTEINASE MEP"/>
    <property type="match status" value="1"/>
</dbReference>
<reference evidence="15 16" key="1">
    <citation type="submission" date="2016-11" db="EMBL/GenBank/DDBJ databases">
        <title>Study of marine rhodopsin-containing bacteria.</title>
        <authorList>
            <person name="Yoshizawa S."/>
            <person name="Kumagai Y."/>
            <person name="Kogure K."/>
        </authorList>
    </citation>
    <scope>NUCLEOTIDE SEQUENCE [LARGE SCALE GENOMIC DNA]</scope>
    <source>
        <strain evidence="15 16">SG-29</strain>
    </source>
</reference>
<dbReference type="Gene3D" id="3.10.170.10">
    <property type="match status" value="1"/>
</dbReference>
<dbReference type="GO" id="GO:0004222">
    <property type="term" value="F:metalloendopeptidase activity"/>
    <property type="evidence" value="ECO:0007669"/>
    <property type="project" value="InterPro"/>
</dbReference>
<dbReference type="EMBL" id="MQWB01000001">
    <property type="protein sequence ID" value="OZC01749.1"/>
    <property type="molecule type" value="Genomic_DNA"/>
</dbReference>
<feature type="chain" id="PRO_5012446820" description="FTP domain-containing protein" evidence="13">
    <location>
        <begin position="21"/>
        <end position="1330"/>
    </location>
</feature>
<comment type="similarity">
    <text evidence="3">Belongs to the peptidase M36 family.</text>
</comment>
<dbReference type="Gene3D" id="2.60.40.10">
    <property type="entry name" value="Immunoglobulins"/>
    <property type="match status" value="3"/>
</dbReference>
<keyword evidence="16" id="KW-1185">Reference proteome</keyword>
<evidence type="ECO:0000259" key="14">
    <source>
        <dbReference type="Pfam" id="PF07504"/>
    </source>
</evidence>
<feature type="region of interest" description="Disordered" evidence="12">
    <location>
        <begin position="838"/>
        <end position="877"/>
    </location>
</feature>
<evidence type="ECO:0000313" key="16">
    <source>
        <dbReference type="Proteomes" id="UP000216446"/>
    </source>
</evidence>
<dbReference type="GO" id="GO:0005615">
    <property type="term" value="C:extracellular space"/>
    <property type="evidence" value="ECO:0007669"/>
    <property type="project" value="InterPro"/>
</dbReference>
<evidence type="ECO:0000256" key="5">
    <source>
        <dbReference type="ARBA" id="ARBA00022670"/>
    </source>
</evidence>
<dbReference type="PANTHER" id="PTHR33478">
    <property type="entry name" value="EXTRACELLULAR METALLOPROTEINASE MEP"/>
    <property type="match status" value="1"/>
</dbReference>
<evidence type="ECO:0000256" key="12">
    <source>
        <dbReference type="SAM" id="MobiDB-lite"/>
    </source>
</evidence>
<evidence type="ECO:0000256" key="2">
    <source>
        <dbReference type="ARBA" id="ARBA00004613"/>
    </source>
</evidence>
<accession>A0A259TVF5</accession>
<feature type="signal peptide" evidence="13">
    <location>
        <begin position="1"/>
        <end position="20"/>
    </location>
</feature>
<keyword evidence="5" id="KW-0645">Protease</keyword>
<keyword evidence="4" id="KW-0964">Secreted</keyword>
<evidence type="ECO:0000256" key="1">
    <source>
        <dbReference type="ARBA" id="ARBA00001947"/>
    </source>
</evidence>
<dbReference type="SUPFAM" id="SSF55486">
    <property type="entry name" value="Metalloproteases ('zincins'), catalytic domain"/>
    <property type="match status" value="1"/>
</dbReference>
<dbReference type="NCBIfam" id="NF012200">
    <property type="entry name" value="choice_anch_D"/>
    <property type="match status" value="1"/>
</dbReference>
<evidence type="ECO:0000256" key="9">
    <source>
        <dbReference type="ARBA" id="ARBA00022833"/>
    </source>
</evidence>
<evidence type="ECO:0000256" key="11">
    <source>
        <dbReference type="ARBA" id="ARBA00023145"/>
    </source>
</evidence>
<organism evidence="15 16">
    <name type="scientific">Rubricoccus marinus</name>
    <dbReference type="NCBI Taxonomy" id="716817"/>
    <lineage>
        <taxon>Bacteria</taxon>
        <taxon>Pseudomonadati</taxon>
        <taxon>Rhodothermota</taxon>
        <taxon>Rhodothermia</taxon>
        <taxon>Rhodothermales</taxon>
        <taxon>Rubricoccaceae</taxon>
        <taxon>Rubricoccus</taxon>
    </lineage>
</organism>
<dbReference type="InterPro" id="IPR011096">
    <property type="entry name" value="FTP_domain"/>
</dbReference>
<evidence type="ECO:0000256" key="13">
    <source>
        <dbReference type="SAM" id="SignalP"/>
    </source>
</evidence>
<keyword evidence="7 13" id="KW-0732">Signal</keyword>
<evidence type="ECO:0000313" key="15">
    <source>
        <dbReference type="EMBL" id="OZC01749.1"/>
    </source>
</evidence>
<feature type="region of interest" description="Disordered" evidence="12">
    <location>
        <begin position="647"/>
        <end position="666"/>
    </location>
</feature>
<feature type="domain" description="FTP" evidence="14">
    <location>
        <begin position="48"/>
        <end position="96"/>
    </location>
</feature>
<comment type="caution">
    <text evidence="15">The sequence shown here is derived from an EMBL/GenBank/DDBJ whole genome shotgun (WGS) entry which is preliminary data.</text>
</comment>
<sequence>MSVRFAAVALALLLPALASAQSLAEQTAVRYLQNNWNRHSLQQADVSDLVVTDEVPGLNGIQHVYLRQAIGGIEVASGPLSVGIDRHGRVFHAAGRLTSGVAQKRGSATASLSPEAAVMALAQASGVAPRTAFTAVSQKGGASRETVLSDGGVTRLPVRARLVYAEDGGRLTLAWETTLFLKDGGDWFGHIDAATGRVIRMEDRLVSELYPVHGPAPARAPEASRASGPAPMVPFAVQAAKALASGARGGATYRAYPMPIESPLYSDPVAPGDARILISGMEDAIASPFGWHDTDGVAGAEFTTTRGNNTHAYLDRDDDEEPDANGEPDGGESLTFDFPLDFALSPELNKDASVVNLFYWSNIVHDVMYRYGFDEASGNFQANNYGNGGAGGDAVDSESQSGADICNEFSPCDTNANFSTPPDGQEPRMQMYIGSNPTPDIDGSFDHTVVAHEYGHGISTRLTGGPSNVGCLRNDEQMGEGWSDFFGLIMTIEPGDTGADRRPVGNYLIGQPVSGNGIRSAPFQPSPGAPYSTDFSVNSATYGATNGGLSAPHGVGFVWSQILWEVTWEMIEEHGWDPDLYNASGTAGNQMMLALVMEGLKLQPCSPGFVDGRDAILAADQALYNGENTEILWRGFARRGLGLTARQGSSASRSDQVESFVEPEENPPAAITDLSATANGDFATLRFTATGDDGTVGTAAEYFVRTSASPILTEEDWAGATPRMATGTPQVSGTPEAIELLGLDFATTYHVAVKAIDESFNLSPLSNSVEFTTLAAPDVEVASDVIAFEAEVGGTAEATLDIQNTGEGDLRFSLSLAASSSATARHHAAYAAGAATRLAAAPERDPTPEAKEARQASGVAPKSQGSGGPDAFGYTWTDSDEAGGPAFDWVDISETGTAISLGDDDSQQVLLPFTFSFYGEDQTAVYIGSNGILSFGATDSDSYTNDPIPTADTPNAMIAAYWDDLNPSLRGRVLHQDMGDGRFVVTYEDVPHYNLSGEVSTFQVILSQSGAIVFQYLTMKDDVSDPTSHTIGVENADGTDGLQIVNNAAYVHDELAIRLSAFWGDAPTATGRIAGGGSQTVTLRADAAGLAVGVYDGVLTIASNDPDEAVTTVPLQLTVGNPNAPLASVTPGSVTQDVPRGETQEATLTIANAGGVALDWSLADASGTLPSWLSLSAASGEVAPGASVDVTATLAPGVEFNAGSTQTTTLVLTSNDPNGTVSVDVSMNVLAGVANEDGLDFDGPYVLSEVAPNPVGRSATATFAVRESQNVTIDVLDLLGRRVASVHSGPVAGMTRQVVEIDASRLASGAYVLVLRGETFATSRRITVAR</sequence>
<dbReference type="InterPro" id="IPR026444">
    <property type="entry name" value="Secre_tail"/>
</dbReference>
<dbReference type="InterPro" id="IPR001842">
    <property type="entry name" value="Peptidase_M36"/>
</dbReference>
<dbReference type="GO" id="GO:0008270">
    <property type="term" value="F:zinc ion binding"/>
    <property type="evidence" value="ECO:0007669"/>
    <property type="project" value="InterPro"/>
</dbReference>
<evidence type="ECO:0000256" key="4">
    <source>
        <dbReference type="ARBA" id="ARBA00022525"/>
    </source>
</evidence>
<protein>
    <recommendedName>
        <fullName evidence="14">FTP domain-containing protein</fullName>
    </recommendedName>
</protein>
<dbReference type="InterPro" id="IPR013783">
    <property type="entry name" value="Ig-like_fold"/>
</dbReference>
<evidence type="ECO:0000256" key="6">
    <source>
        <dbReference type="ARBA" id="ARBA00022723"/>
    </source>
</evidence>
<feature type="region of interest" description="Disordered" evidence="12">
    <location>
        <begin position="300"/>
        <end position="332"/>
    </location>
</feature>